<dbReference type="Gramene" id="KZM84649">
    <property type="protein sequence ID" value="KZM84649"/>
    <property type="gene ID" value="DCAR_027929"/>
</dbReference>
<feature type="repeat" description="PPR" evidence="3">
    <location>
        <begin position="309"/>
        <end position="343"/>
    </location>
</feature>
<feature type="repeat" description="PPR" evidence="3">
    <location>
        <begin position="274"/>
        <end position="308"/>
    </location>
</feature>
<evidence type="ECO:0000313" key="6">
    <source>
        <dbReference type="EMBL" id="WOH12022.1"/>
    </source>
</evidence>
<proteinExistence type="inferred from homology"/>
<dbReference type="NCBIfam" id="TIGR00756">
    <property type="entry name" value="PPR"/>
    <property type="match status" value="6"/>
</dbReference>
<dbReference type="Pfam" id="PF13041">
    <property type="entry name" value="PPR_2"/>
    <property type="match status" value="2"/>
</dbReference>
<evidence type="ECO:0000313" key="7">
    <source>
        <dbReference type="Proteomes" id="UP000077755"/>
    </source>
</evidence>
<dbReference type="OMA" id="KQSEHCR"/>
<dbReference type="PANTHER" id="PTHR47447">
    <property type="entry name" value="OS03G0856100 PROTEIN"/>
    <property type="match status" value="1"/>
</dbReference>
<dbReference type="KEGG" id="dcr:108199612"/>
<evidence type="ECO:0000256" key="1">
    <source>
        <dbReference type="ARBA" id="ARBA00007626"/>
    </source>
</evidence>
<sequence>MATTFSSAIDVNYTKFSHGFTQIKRLPTKRFTISCNVSDPQKQNPSLAEQLKPLSDTTLSEDPKRDAQFLSKHKSTWVNPARRKPSVLNLQRHKKASYSYTPEVRDLKLFAKKINECDASEEAFMAVLEEIPKVPTRENALLVLNSLKPWEKAVLFFNWLKAQKLFPMETIFYNVVMKSLRFGRQFQIVEDLANEMIDNEVELDNITYSTIISCAKKCGRFDKAVEWFERMYKTGLMPDEVTYSAVLDVYAKLGKVEEAMSLYERGRASGWEPDSIAFAVLGKMYGEAGDYDGIRFVFEEMKALGVRPNLVVYNTLLEALGKAGKPALARSLFEDMIDSGITPDAKTLTALVKIYGKKRWARDALELWGRMKSNAWPMDFYLYNTLLNMCADLGLEEEAEGLFKEMKGLQNCRPDSWSYTAMLNIYGSGGNVDKALELFEEMAQSNVSLNVMGCTCLIQCLGRAKKIDDLVRVYEFAMARGVRPDDKLCGCLLSVASYFEGGDLDKVLSCLERASPKLFAFIKLLDKEDTVYGSVKETFKSILNNTAVEARRPFCNCLIDICRKRNLHVRAHELLYIGSEHGLYPGLHTKTSEEWCLNVRSLSVGAAQTALEEWVESLTKIVERQEALPELLSANTGAGTHKYSQGLATSFDLHVKELAAPFTQSEDKAGLFVATKEDIISWVQSKSPAVAVVA</sequence>
<dbReference type="Gene3D" id="1.25.40.10">
    <property type="entry name" value="Tetratricopeptide repeat domain"/>
    <property type="match status" value="3"/>
</dbReference>
<gene>
    <name evidence="5" type="ORF">DCAR_027929</name>
    <name evidence="6" type="ORF">DCAR_0831519</name>
</gene>
<feature type="domain" description="Smr" evidence="4">
    <location>
        <begin position="597"/>
        <end position="680"/>
    </location>
</feature>
<dbReference type="PROSITE" id="PS50828">
    <property type="entry name" value="SMR"/>
    <property type="match status" value="1"/>
</dbReference>
<organism evidence="5">
    <name type="scientific">Daucus carota subsp. sativus</name>
    <name type="common">Carrot</name>
    <dbReference type="NCBI Taxonomy" id="79200"/>
    <lineage>
        <taxon>Eukaryota</taxon>
        <taxon>Viridiplantae</taxon>
        <taxon>Streptophyta</taxon>
        <taxon>Embryophyta</taxon>
        <taxon>Tracheophyta</taxon>
        <taxon>Spermatophyta</taxon>
        <taxon>Magnoliopsida</taxon>
        <taxon>eudicotyledons</taxon>
        <taxon>Gunneridae</taxon>
        <taxon>Pentapetalae</taxon>
        <taxon>asterids</taxon>
        <taxon>campanulids</taxon>
        <taxon>Apiales</taxon>
        <taxon>Apiaceae</taxon>
        <taxon>Apioideae</taxon>
        <taxon>Scandiceae</taxon>
        <taxon>Daucinae</taxon>
        <taxon>Daucus</taxon>
        <taxon>Daucus sect. Daucus</taxon>
    </lineage>
</organism>
<keyword evidence="7" id="KW-1185">Reference proteome</keyword>
<protein>
    <recommendedName>
        <fullName evidence="4">Smr domain-containing protein</fullName>
    </recommendedName>
</protein>
<dbReference type="STRING" id="79200.A0A175YM30"/>
<accession>A0A175YM30</accession>
<dbReference type="InterPro" id="IPR011990">
    <property type="entry name" value="TPR-like_helical_dom_sf"/>
</dbReference>
<feature type="repeat" description="PPR" evidence="3">
    <location>
        <begin position="239"/>
        <end position="273"/>
    </location>
</feature>
<dbReference type="GO" id="GO:0003729">
    <property type="term" value="F:mRNA binding"/>
    <property type="evidence" value="ECO:0007669"/>
    <property type="project" value="TreeGrafter"/>
</dbReference>
<dbReference type="InterPro" id="IPR033443">
    <property type="entry name" value="PROP1-like_PPR_dom"/>
</dbReference>
<evidence type="ECO:0000259" key="4">
    <source>
        <dbReference type="PROSITE" id="PS50828"/>
    </source>
</evidence>
<feature type="repeat" description="PPR" evidence="3">
    <location>
        <begin position="204"/>
        <end position="238"/>
    </location>
</feature>
<dbReference type="GO" id="GO:0045727">
    <property type="term" value="P:positive regulation of translation"/>
    <property type="evidence" value="ECO:0007669"/>
    <property type="project" value="TreeGrafter"/>
</dbReference>
<dbReference type="PROSITE" id="PS51375">
    <property type="entry name" value="PPR"/>
    <property type="match status" value="8"/>
</dbReference>
<dbReference type="OrthoDB" id="185373at2759"/>
<name>A0A175YM30_DAUCS</name>
<comment type="similarity">
    <text evidence="1">Belongs to the PPR family. P subfamily.</text>
</comment>
<dbReference type="EMBL" id="CP093350">
    <property type="protein sequence ID" value="WOH12022.1"/>
    <property type="molecule type" value="Genomic_DNA"/>
</dbReference>
<dbReference type="PANTHER" id="PTHR47447:SF3">
    <property type="entry name" value="OS03G0856100 PROTEIN"/>
    <property type="match status" value="1"/>
</dbReference>
<keyword evidence="2" id="KW-0677">Repeat</keyword>
<dbReference type="InterPro" id="IPR002885">
    <property type="entry name" value="PPR_rpt"/>
</dbReference>
<dbReference type="InterPro" id="IPR002625">
    <property type="entry name" value="Smr_dom"/>
</dbReference>
<dbReference type="GO" id="GO:0009570">
    <property type="term" value="C:chloroplast stroma"/>
    <property type="evidence" value="ECO:0007669"/>
    <property type="project" value="TreeGrafter"/>
</dbReference>
<reference evidence="5" key="1">
    <citation type="journal article" date="2016" name="Nat. Genet.">
        <title>A high-quality carrot genome assembly provides new insights into carotenoid accumulation and asterid genome evolution.</title>
        <authorList>
            <person name="Iorizzo M."/>
            <person name="Ellison S."/>
            <person name="Senalik D."/>
            <person name="Zeng P."/>
            <person name="Satapoomin P."/>
            <person name="Huang J."/>
            <person name="Bowman M."/>
            <person name="Iovene M."/>
            <person name="Sanseverino W."/>
            <person name="Cavagnaro P."/>
            <person name="Yildiz M."/>
            <person name="Macko-Podgorni A."/>
            <person name="Moranska E."/>
            <person name="Grzebelus E."/>
            <person name="Grzebelus D."/>
            <person name="Ashrafi H."/>
            <person name="Zheng Z."/>
            <person name="Cheng S."/>
            <person name="Spooner D."/>
            <person name="Van Deynze A."/>
            <person name="Simon P."/>
        </authorList>
    </citation>
    <scope>NUCLEOTIDE SEQUENCE [LARGE SCALE GENOMIC DNA]</scope>
    <source>
        <tissue evidence="5">Leaf</tissue>
    </source>
</reference>
<dbReference type="AlphaFoldDB" id="A0A175YM30"/>
<feature type="repeat" description="PPR" evidence="3">
    <location>
        <begin position="415"/>
        <end position="449"/>
    </location>
</feature>
<evidence type="ECO:0000313" key="5">
    <source>
        <dbReference type="EMBL" id="KZM84649.1"/>
    </source>
</evidence>
<feature type="repeat" description="PPR" evidence="3">
    <location>
        <begin position="344"/>
        <end position="378"/>
    </location>
</feature>
<dbReference type="SUPFAM" id="SSF81901">
    <property type="entry name" value="HCP-like"/>
    <property type="match status" value="1"/>
</dbReference>
<feature type="repeat" description="PPR" evidence="3">
    <location>
        <begin position="379"/>
        <end position="409"/>
    </location>
</feature>
<evidence type="ECO:0000256" key="2">
    <source>
        <dbReference type="ARBA" id="ARBA00022737"/>
    </source>
</evidence>
<feature type="repeat" description="PPR" evidence="3">
    <location>
        <begin position="450"/>
        <end position="484"/>
    </location>
</feature>
<evidence type="ECO:0000256" key="3">
    <source>
        <dbReference type="PROSITE-ProRule" id="PRU00708"/>
    </source>
</evidence>
<dbReference type="Proteomes" id="UP000077755">
    <property type="component" value="Chromosome 8"/>
</dbReference>
<dbReference type="GO" id="GO:0042134">
    <property type="term" value="F:rRNA primary transcript binding"/>
    <property type="evidence" value="ECO:0007669"/>
    <property type="project" value="TreeGrafter"/>
</dbReference>
<dbReference type="EMBL" id="LNRQ01000008">
    <property type="protein sequence ID" value="KZM84649.1"/>
    <property type="molecule type" value="Genomic_DNA"/>
</dbReference>
<dbReference type="Pfam" id="PF17177">
    <property type="entry name" value="PPR_long"/>
    <property type="match status" value="1"/>
</dbReference>
<reference evidence="6" key="2">
    <citation type="submission" date="2022-03" db="EMBL/GenBank/DDBJ databases">
        <title>Draft title - Genomic analysis of global carrot germplasm unveils the trajectory of domestication and the origin of high carotenoid orange carrot.</title>
        <authorList>
            <person name="Iorizzo M."/>
            <person name="Ellison S."/>
            <person name="Senalik D."/>
            <person name="Macko-Podgorni A."/>
            <person name="Grzebelus D."/>
            <person name="Bostan H."/>
            <person name="Rolling W."/>
            <person name="Curaba J."/>
            <person name="Simon P."/>
        </authorList>
    </citation>
    <scope>NUCLEOTIDE SEQUENCE</scope>
    <source>
        <tissue evidence="6">Leaf</tissue>
    </source>
</reference>